<evidence type="ECO:0000313" key="1">
    <source>
        <dbReference type="Proteomes" id="UP000887579"/>
    </source>
</evidence>
<sequence length="148" mass="16245">MSQSSSIGLTIGGNCDMTYPIGKSMKIDHDGVRLSDGHQMTTFHYPSNDQNTLEEMRANALKYSLNVPHPPMFSPTTGYNCLATDPSTPDIYDFSKYQNDMFKSDQQYLLQMNEHFNSQGYYANCPASTSTAASGANASPTTSSSVEQ</sequence>
<accession>A0AC34GMB2</accession>
<name>A0AC34GMB2_9BILA</name>
<organism evidence="1 2">
    <name type="scientific">Panagrolaimus sp. ES5</name>
    <dbReference type="NCBI Taxonomy" id="591445"/>
    <lineage>
        <taxon>Eukaryota</taxon>
        <taxon>Metazoa</taxon>
        <taxon>Ecdysozoa</taxon>
        <taxon>Nematoda</taxon>
        <taxon>Chromadorea</taxon>
        <taxon>Rhabditida</taxon>
        <taxon>Tylenchina</taxon>
        <taxon>Panagrolaimomorpha</taxon>
        <taxon>Panagrolaimoidea</taxon>
        <taxon>Panagrolaimidae</taxon>
        <taxon>Panagrolaimus</taxon>
    </lineage>
</organism>
<protein>
    <submittedName>
        <fullName evidence="2">Uncharacterized protein</fullName>
    </submittedName>
</protein>
<proteinExistence type="predicted"/>
<dbReference type="Proteomes" id="UP000887579">
    <property type="component" value="Unplaced"/>
</dbReference>
<evidence type="ECO:0000313" key="2">
    <source>
        <dbReference type="WBParaSite" id="ES5_v2.g30714.t1"/>
    </source>
</evidence>
<reference evidence="2" key="1">
    <citation type="submission" date="2022-11" db="UniProtKB">
        <authorList>
            <consortium name="WormBaseParasite"/>
        </authorList>
    </citation>
    <scope>IDENTIFICATION</scope>
</reference>
<dbReference type="WBParaSite" id="ES5_v2.g30714.t1">
    <property type="protein sequence ID" value="ES5_v2.g30714.t1"/>
    <property type="gene ID" value="ES5_v2.g30714"/>
</dbReference>